<keyword evidence="3" id="KW-1185">Reference proteome</keyword>
<dbReference type="Gene3D" id="1.10.10.10">
    <property type="entry name" value="Winged helix-like DNA-binding domain superfamily/Winged helix DNA-binding domain"/>
    <property type="match status" value="1"/>
</dbReference>
<dbReference type="PRINTS" id="PR00038">
    <property type="entry name" value="HTHLUXR"/>
</dbReference>
<dbReference type="GO" id="GO:0003677">
    <property type="term" value="F:DNA binding"/>
    <property type="evidence" value="ECO:0007669"/>
    <property type="project" value="InterPro"/>
</dbReference>
<dbReference type="AlphaFoldDB" id="A0A8J3EB59"/>
<dbReference type="SUPFAM" id="SSF46894">
    <property type="entry name" value="C-terminal effector domain of the bipartite response regulators"/>
    <property type="match status" value="1"/>
</dbReference>
<dbReference type="InterPro" id="IPR013656">
    <property type="entry name" value="PAS_4"/>
</dbReference>
<dbReference type="OrthoDB" id="6191871at2"/>
<evidence type="ECO:0000313" key="3">
    <source>
        <dbReference type="Proteomes" id="UP000636949"/>
    </source>
</evidence>
<dbReference type="Pfam" id="PF08448">
    <property type="entry name" value="PAS_4"/>
    <property type="match status" value="1"/>
</dbReference>
<dbReference type="InterPro" id="IPR000792">
    <property type="entry name" value="Tscrpt_reg_LuxR_C"/>
</dbReference>
<feature type="domain" description="HTH luxR-type" evidence="1">
    <location>
        <begin position="154"/>
        <end position="212"/>
    </location>
</feature>
<organism evidence="2 3">
    <name type="scientific">Cysteiniphilum litorale</name>
    <dbReference type="NCBI Taxonomy" id="2056700"/>
    <lineage>
        <taxon>Bacteria</taxon>
        <taxon>Pseudomonadati</taxon>
        <taxon>Pseudomonadota</taxon>
        <taxon>Gammaproteobacteria</taxon>
        <taxon>Thiotrichales</taxon>
        <taxon>Fastidiosibacteraceae</taxon>
        <taxon>Cysteiniphilum</taxon>
    </lineage>
</organism>
<proteinExistence type="predicted"/>
<dbReference type="EMBL" id="BMJS01000066">
    <property type="protein sequence ID" value="GGG08261.1"/>
    <property type="molecule type" value="Genomic_DNA"/>
</dbReference>
<evidence type="ECO:0000259" key="1">
    <source>
        <dbReference type="SMART" id="SM00421"/>
    </source>
</evidence>
<reference evidence="2" key="2">
    <citation type="submission" date="2020-09" db="EMBL/GenBank/DDBJ databases">
        <authorList>
            <person name="Sun Q."/>
            <person name="Zhou Y."/>
        </authorList>
    </citation>
    <scope>NUCLEOTIDE SEQUENCE</scope>
    <source>
        <strain evidence="2">CGMCC 1.15758</strain>
    </source>
</reference>
<reference evidence="2" key="1">
    <citation type="journal article" date="2014" name="Int. J. Syst. Evol. Microbiol.">
        <title>Complete genome sequence of Corynebacterium casei LMG S-19264T (=DSM 44701T), isolated from a smear-ripened cheese.</title>
        <authorList>
            <consortium name="US DOE Joint Genome Institute (JGI-PGF)"/>
            <person name="Walter F."/>
            <person name="Albersmeier A."/>
            <person name="Kalinowski J."/>
            <person name="Ruckert C."/>
        </authorList>
    </citation>
    <scope>NUCLEOTIDE SEQUENCE</scope>
    <source>
        <strain evidence="2">CGMCC 1.15758</strain>
    </source>
</reference>
<accession>A0A8J3EB59</accession>
<comment type="caution">
    <text evidence="2">The sequence shown here is derived from an EMBL/GenBank/DDBJ whole genome shotgun (WGS) entry which is preliminary data.</text>
</comment>
<dbReference type="InterPro" id="IPR016032">
    <property type="entry name" value="Sig_transdc_resp-reg_C-effctor"/>
</dbReference>
<dbReference type="GO" id="GO:0006355">
    <property type="term" value="P:regulation of DNA-templated transcription"/>
    <property type="evidence" value="ECO:0007669"/>
    <property type="project" value="InterPro"/>
</dbReference>
<dbReference type="Proteomes" id="UP000636949">
    <property type="component" value="Unassembled WGS sequence"/>
</dbReference>
<protein>
    <recommendedName>
        <fullName evidence="1">HTH luxR-type domain-containing protein</fullName>
    </recommendedName>
</protein>
<dbReference type="InterPro" id="IPR036388">
    <property type="entry name" value="WH-like_DNA-bd_sf"/>
</dbReference>
<dbReference type="Gene3D" id="3.30.450.20">
    <property type="entry name" value="PAS domain"/>
    <property type="match status" value="1"/>
</dbReference>
<sequence length="235" mass="26557">MQDSAFLENYFIPFLNNYNDLGVNFIAHDLDGKIRFLNEQTAKIIANTEAKQLIGTTLFDLKIISESEYETLKKIRNEVITKRQIIRCINFSTNCLIEQGLSHHIYQCSVLPIIDLNNEVIGTLTTGRLLDNVNPYHYIKGLNPDPNIESSKIFALLSPRELEIVYLLAHGMSQRDVASFLGISRGNVSRVLTENISKKWNIEPTTDAIIDKALHCGISTHIPKSLAKHQIVILP</sequence>
<name>A0A8J3EB59_9GAMM</name>
<evidence type="ECO:0000313" key="2">
    <source>
        <dbReference type="EMBL" id="GGG08261.1"/>
    </source>
</evidence>
<dbReference type="RefSeq" id="WP_117004017.1">
    <property type="nucleotide sequence ID" value="NZ_BMJS01000066.1"/>
</dbReference>
<dbReference type="SMART" id="SM00421">
    <property type="entry name" value="HTH_LUXR"/>
    <property type="match status" value="1"/>
</dbReference>
<gene>
    <name evidence="2" type="ORF">GCM10010995_27260</name>
</gene>
<dbReference type="Pfam" id="PF00196">
    <property type="entry name" value="GerE"/>
    <property type="match status" value="1"/>
</dbReference>